<dbReference type="RefSeq" id="WP_253671679.1">
    <property type="nucleotide sequence ID" value="NZ_JAMTCP010000032.1"/>
</dbReference>
<dbReference type="EMBL" id="JAMTCP010000032">
    <property type="protein sequence ID" value="MCP2260836.1"/>
    <property type="molecule type" value="Genomic_DNA"/>
</dbReference>
<feature type="domain" description="SseB protein N-terminal" evidence="2">
    <location>
        <begin position="85"/>
        <end position="184"/>
    </location>
</feature>
<dbReference type="InterPro" id="IPR047659">
    <property type="entry name" value="T7SS_assoc"/>
</dbReference>
<feature type="compositionally biased region" description="Polar residues" evidence="1">
    <location>
        <begin position="293"/>
        <end position="307"/>
    </location>
</feature>
<evidence type="ECO:0000256" key="1">
    <source>
        <dbReference type="SAM" id="MobiDB-lite"/>
    </source>
</evidence>
<sequence>MNEHQLPPPPVTEGMRQHALANPGRWIYVIDPDIPDPHGHVPPWAIRGGYPTTPDGHIDEHGYVPNHDYRPGPRTLGLPQPTNHLERALELAATGYGSSQDLLHALASATLRMRALPEKPDHLLISDEDGHPTLFGHTSPERVPAGAAVLHIHVAALFRERTGALLRLNPDTRPGLTLPADEITQYLKQQSTRTDHDGGGSSPAEGSHDEVISKYHVPLSDTAPEEQATRLDVTEVPEGLSATPERPSPEARGWQHPPGGLDDDLKPFLLRDQETAAGAEGNGTSPEIRFRPATTNGSGSTAFPSPH</sequence>
<feature type="region of interest" description="Disordered" evidence="1">
    <location>
        <begin position="189"/>
        <end position="208"/>
    </location>
</feature>
<comment type="caution">
    <text evidence="3">The sequence shown here is derived from an EMBL/GenBank/DDBJ whole genome shotgun (WGS) entry which is preliminary data.</text>
</comment>
<feature type="region of interest" description="Disordered" evidence="1">
    <location>
        <begin position="220"/>
        <end position="307"/>
    </location>
</feature>
<reference evidence="3 4" key="1">
    <citation type="submission" date="2022-06" db="EMBL/GenBank/DDBJ databases">
        <title>Genomic Encyclopedia of Archaeal and Bacterial Type Strains, Phase II (KMG-II): from individual species to whole genera.</title>
        <authorList>
            <person name="Goeker M."/>
        </authorList>
    </citation>
    <scope>NUCLEOTIDE SEQUENCE [LARGE SCALE GENOMIC DNA]</scope>
    <source>
        <strain evidence="3 4">DSM 40477</strain>
    </source>
</reference>
<organism evidence="3 4">
    <name type="scientific">Streptoalloteichus tenebrarius (strain ATCC 17920 / DSM 40477 / JCM 4838 / CBS 697.72 / NBRC 16177 / NCIMB 11028 / NRRL B-12390 / A12253. 1 / ISP 5477)</name>
    <name type="common">Streptomyces tenebrarius</name>
    <dbReference type="NCBI Taxonomy" id="1933"/>
    <lineage>
        <taxon>Bacteria</taxon>
        <taxon>Bacillati</taxon>
        <taxon>Actinomycetota</taxon>
        <taxon>Actinomycetes</taxon>
        <taxon>Pseudonocardiales</taxon>
        <taxon>Pseudonocardiaceae</taxon>
        <taxon>Streptoalloteichus</taxon>
    </lineage>
</organism>
<dbReference type="InterPro" id="IPR009839">
    <property type="entry name" value="SseB_N"/>
</dbReference>
<name>A0ABT1HZB4_STRSD</name>
<evidence type="ECO:0000313" key="4">
    <source>
        <dbReference type="Proteomes" id="UP001205311"/>
    </source>
</evidence>
<feature type="compositionally biased region" description="Basic and acidic residues" evidence="1">
    <location>
        <begin position="263"/>
        <end position="274"/>
    </location>
</feature>
<keyword evidence="4" id="KW-1185">Reference proteome</keyword>
<dbReference type="NCBIfam" id="NF033532">
    <property type="entry name" value="lone7para_assoc"/>
    <property type="match status" value="1"/>
</dbReference>
<accession>A0ABT1HZB4</accession>
<evidence type="ECO:0000313" key="3">
    <source>
        <dbReference type="EMBL" id="MCP2260836.1"/>
    </source>
</evidence>
<protein>
    <recommendedName>
        <fullName evidence="2">SseB protein N-terminal domain-containing protein</fullName>
    </recommendedName>
</protein>
<dbReference type="Pfam" id="PF07179">
    <property type="entry name" value="SseB"/>
    <property type="match status" value="1"/>
</dbReference>
<dbReference type="Proteomes" id="UP001205311">
    <property type="component" value="Unassembled WGS sequence"/>
</dbReference>
<gene>
    <name evidence="3" type="ORF">LX15_004556</name>
</gene>
<proteinExistence type="predicted"/>
<evidence type="ECO:0000259" key="2">
    <source>
        <dbReference type="Pfam" id="PF07179"/>
    </source>
</evidence>